<organism evidence="1 2">
    <name type="scientific">Leptotrichia wadei</name>
    <dbReference type="NCBI Taxonomy" id="157687"/>
    <lineage>
        <taxon>Bacteria</taxon>
        <taxon>Fusobacteriati</taxon>
        <taxon>Fusobacteriota</taxon>
        <taxon>Fusobacteriia</taxon>
        <taxon>Fusobacteriales</taxon>
        <taxon>Leptotrichiaceae</taxon>
        <taxon>Leptotrichia</taxon>
    </lineage>
</organism>
<dbReference type="AlphaFoldDB" id="A0A510KS54"/>
<evidence type="ECO:0000313" key="2">
    <source>
        <dbReference type="Proteomes" id="UP000321944"/>
    </source>
</evidence>
<dbReference type="RefSeq" id="WP_232054059.1">
    <property type="nucleotide sequence ID" value="NZ_AP019841.1"/>
</dbReference>
<proteinExistence type="predicted"/>
<evidence type="ECO:0000313" key="1">
    <source>
        <dbReference type="EMBL" id="BBM54580.1"/>
    </source>
</evidence>
<name>A0A510KS54_9FUSO</name>
<dbReference type="Proteomes" id="UP000321944">
    <property type="component" value="Chromosome"/>
</dbReference>
<sequence length="145" mass="17455">MRNLPHTKRRSEINEKKYVGSYGVLKDVPNKLKYIYLEDLEKSNENLGITILKCIEEKEEYIVVQSLGGKAKFRLKREIYEIKNKPKFNIGDKVRLFKYPVLEAKVSKICWHNKDKRIYYLLNVKNDKRKSTSRYYEDENKFEKI</sequence>
<gene>
    <name evidence="1" type="ORF">JMUB3936_0864</name>
</gene>
<reference evidence="1 2" key="1">
    <citation type="submission" date="2019-07" db="EMBL/GenBank/DDBJ databases">
        <title>Complete Genome Sequence of Leptotrichia wadei Strain JMUB3936.</title>
        <authorList>
            <person name="Watanabe S."/>
            <person name="Cui L."/>
        </authorList>
    </citation>
    <scope>NUCLEOTIDE SEQUENCE [LARGE SCALE GENOMIC DNA]</scope>
    <source>
        <strain evidence="1 2">JMUB3936</strain>
    </source>
</reference>
<dbReference type="EMBL" id="AP019841">
    <property type="protein sequence ID" value="BBM54580.1"/>
    <property type="molecule type" value="Genomic_DNA"/>
</dbReference>
<accession>A0A510KS54</accession>
<protein>
    <submittedName>
        <fullName evidence="1">Uncharacterized protein</fullName>
    </submittedName>
</protein>